<evidence type="ECO:0000256" key="2">
    <source>
        <dbReference type="ARBA" id="ARBA00007783"/>
    </source>
</evidence>
<comment type="similarity">
    <text evidence="2">Belongs to the ABC-2 integral membrane protein family.</text>
</comment>
<comment type="subcellular location">
    <subcellularLocation>
        <location evidence="1">Cell membrane</location>
        <topology evidence="1">Multi-pass membrane protein</topology>
    </subcellularLocation>
</comment>
<evidence type="ECO:0000256" key="1">
    <source>
        <dbReference type="ARBA" id="ARBA00004651"/>
    </source>
</evidence>
<name>A0A6B3VRH0_9BACI</name>
<comment type="caution">
    <text evidence="11">The sequence shown here is derived from an EMBL/GenBank/DDBJ whole genome shotgun (WGS) entry which is preliminary data.</text>
</comment>
<sequence length="370" mass="41962">MIGILLAKLRLFLRFPWPFIGMTFICLIFAYFIGQGNEIKVSIPVYSNIENIETNSLWKQLKASDTFDFYLTSKKEVNKIVSEGKAEAGVELKQDSYRIIITSKTENVNLVRQYIETVYADVFRHDQIVKAVSSQANIEITKLKDTLAEVNETPIFSLNRANFRGDQTVVIDGKLQAIYGFSLFFVIYTIAYNVLHILLEKNEGVWDRMILSPVRKWEMYTSNLLYSFVVGYIQVVLIFLVFRFGAGVDFYGGFGKTLILLIPYVFSIVAMSILITSIVKNTQQFNAVIPLVSVSMAMIGGAYWPLEIVSSDVMLTLSKFVPITYGMEALKGATVYGYSLSELMYPMSILFLMGVVMIGIGINFMEKRRI</sequence>
<dbReference type="InterPro" id="IPR013525">
    <property type="entry name" value="ABC2_TM"/>
</dbReference>
<proteinExistence type="inferred from homology"/>
<keyword evidence="5 8" id="KW-0812">Transmembrane</keyword>
<feature type="transmembrane region" description="Helical" evidence="8">
    <location>
        <begin position="177"/>
        <end position="199"/>
    </location>
</feature>
<evidence type="ECO:0000256" key="4">
    <source>
        <dbReference type="ARBA" id="ARBA00022475"/>
    </source>
</evidence>
<keyword evidence="4" id="KW-1003">Cell membrane</keyword>
<evidence type="ECO:0000256" key="6">
    <source>
        <dbReference type="ARBA" id="ARBA00022989"/>
    </source>
</evidence>
<dbReference type="InterPro" id="IPR051449">
    <property type="entry name" value="ABC-2_transporter_component"/>
</dbReference>
<feature type="transmembrane region" description="Helical" evidence="8">
    <location>
        <begin position="220"/>
        <end position="242"/>
    </location>
</feature>
<dbReference type="EMBL" id="JACEIO010000008">
    <property type="protein sequence ID" value="MBA4536523.1"/>
    <property type="molecule type" value="Genomic_DNA"/>
</dbReference>
<evidence type="ECO:0000259" key="9">
    <source>
        <dbReference type="PROSITE" id="PS51012"/>
    </source>
</evidence>
<accession>A0A6B3VRH0</accession>
<dbReference type="Pfam" id="PF12698">
    <property type="entry name" value="ABC2_membrane_3"/>
    <property type="match status" value="1"/>
</dbReference>
<dbReference type="PANTHER" id="PTHR30294:SF45">
    <property type="entry name" value="LINEARMYCIN RESISTANCE PERMEASE PROTEIN LNRN"/>
    <property type="match status" value="1"/>
</dbReference>
<feature type="transmembrane region" description="Helical" evidence="8">
    <location>
        <begin position="343"/>
        <end position="365"/>
    </location>
</feature>
<evidence type="ECO:0000313" key="12">
    <source>
        <dbReference type="Proteomes" id="UP000472971"/>
    </source>
</evidence>
<evidence type="ECO:0000313" key="13">
    <source>
        <dbReference type="Proteomes" id="UP000570010"/>
    </source>
</evidence>
<organism evidence="11 12">
    <name type="scientific">Bacillus aquiflavi</name>
    <dbReference type="NCBI Taxonomy" id="2672567"/>
    <lineage>
        <taxon>Bacteria</taxon>
        <taxon>Bacillati</taxon>
        <taxon>Bacillota</taxon>
        <taxon>Bacilli</taxon>
        <taxon>Bacillales</taxon>
        <taxon>Bacillaceae</taxon>
        <taxon>Bacillus</taxon>
    </lineage>
</organism>
<dbReference type="PROSITE" id="PS51012">
    <property type="entry name" value="ABC_TM2"/>
    <property type="match status" value="1"/>
</dbReference>
<keyword evidence="6 8" id="KW-1133">Transmembrane helix</keyword>
<feature type="transmembrane region" description="Helical" evidence="8">
    <location>
        <begin position="287"/>
        <end position="306"/>
    </location>
</feature>
<feature type="transmembrane region" description="Helical" evidence="8">
    <location>
        <begin position="12"/>
        <end position="33"/>
    </location>
</feature>
<evidence type="ECO:0000313" key="10">
    <source>
        <dbReference type="EMBL" id="MBA4536523.1"/>
    </source>
</evidence>
<dbReference type="GO" id="GO:0140359">
    <property type="term" value="F:ABC-type transporter activity"/>
    <property type="evidence" value="ECO:0007669"/>
    <property type="project" value="InterPro"/>
</dbReference>
<feature type="transmembrane region" description="Helical" evidence="8">
    <location>
        <begin position="254"/>
        <end position="275"/>
    </location>
</feature>
<evidence type="ECO:0000256" key="5">
    <source>
        <dbReference type="ARBA" id="ARBA00022692"/>
    </source>
</evidence>
<dbReference type="EMBL" id="JAAIWN010000008">
    <property type="protein sequence ID" value="NEY80890.1"/>
    <property type="molecule type" value="Genomic_DNA"/>
</dbReference>
<dbReference type="RefSeq" id="WP_163240744.1">
    <property type="nucleotide sequence ID" value="NZ_JAAIWN010000008.1"/>
</dbReference>
<feature type="domain" description="ABC transmembrane type-2" evidence="9">
    <location>
        <begin position="140"/>
        <end position="368"/>
    </location>
</feature>
<evidence type="ECO:0000256" key="3">
    <source>
        <dbReference type="ARBA" id="ARBA00022448"/>
    </source>
</evidence>
<reference evidence="11 12" key="1">
    <citation type="submission" date="2020-02" db="EMBL/GenBank/DDBJ databases">
        <title>Bacillus aquiflavi sp. nov., isolated from yellow water of strong flavor Chinese baijiu in Yibin region of China.</title>
        <authorList>
            <person name="Xie J."/>
        </authorList>
    </citation>
    <scope>NUCLEOTIDE SEQUENCE [LARGE SCALE GENOMIC DNA]</scope>
    <source>
        <strain evidence="11 12">3H-10</strain>
    </source>
</reference>
<protein>
    <submittedName>
        <fullName evidence="11">ABC transporter permease</fullName>
    </submittedName>
</protein>
<dbReference type="AlphaFoldDB" id="A0A6B3VRH0"/>
<evidence type="ECO:0000256" key="8">
    <source>
        <dbReference type="SAM" id="Phobius"/>
    </source>
</evidence>
<evidence type="ECO:0000313" key="11">
    <source>
        <dbReference type="EMBL" id="NEY80890.1"/>
    </source>
</evidence>
<dbReference type="PANTHER" id="PTHR30294">
    <property type="entry name" value="MEMBRANE COMPONENT OF ABC TRANSPORTER YHHJ-RELATED"/>
    <property type="match status" value="1"/>
</dbReference>
<dbReference type="Proteomes" id="UP000570010">
    <property type="component" value="Unassembled WGS sequence"/>
</dbReference>
<dbReference type="GO" id="GO:0005886">
    <property type="term" value="C:plasma membrane"/>
    <property type="evidence" value="ECO:0007669"/>
    <property type="project" value="UniProtKB-SubCell"/>
</dbReference>
<evidence type="ECO:0000256" key="7">
    <source>
        <dbReference type="ARBA" id="ARBA00023136"/>
    </source>
</evidence>
<gene>
    <name evidence="11" type="ORF">G4D64_04970</name>
    <name evidence="10" type="ORF">H1Z61_05010</name>
</gene>
<dbReference type="InterPro" id="IPR047817">
    <property type="entry name" value="ABC2_TM_bact-type"/>
</dbReference>
<reference evidence="10 13" key="2">
    <citation type="submission" date="2020-07" db="EMBL/GenBank/DDBJ databases">
        <authorList>
            <person name="Feng H."/>
        </authorList>
    </citation>
    <scope>NUCLEOTIDE SEQUENCE [LARGE SCALE GENOMIC DNA]</scope>
    <source>
        <strain evidence="10">S-12</strain>
        <strain evidence="13">s-12</strain>
    </source>
</reference>
<keyword evidence="12" id="KW-1185">Reference proteome</keyword>
<dbReference type="Proteomes" id="UP000472971">
    <property type="component" value="Unassembled WGS sequence"/>
</dbReference>
<keyword evidence="7 8" id="KW-0472">Membrane</keyword>
<keyword evidence="3" id="KW-0813">Transport</keyword>